<dbReference type="PANTHER" id="PTHR32552">
    <property type="entry name" value="FERRICHROME IRON RECEPTOR-RELATED"/>
    <property type="match status" value="1"/>
</dbReference>
<evidence type="ECO:0000256" key="2">
    <source>
        <dbReference type="ARBA" id="ARBA00022448"/>
    </source>
</evidence>
<keyword evidence="8 12" id="KW-0798">TonB box</keyword>
<keyword evidence="2 11" id="KW-0813">Transport</keyword>
<keyword evidence="10 11" id="KW-0998">Cell outer membrane</keyword>
<evidence type="ECO:0000256" key="13">
    <source>
        <dbReference type="SAM" id="SignalP"/>
    </source>
</evidence>
<evidence type="ECO:0000256" key="10">
    <source>
        <dbReference type="ARBA" id="ARBA00023237"/>
    </source>
</evidence>
<feature type="chain" id="PRO_5045885991" evidence="13">
    <location>
        <begin position="23"/>
        <end position="795"/>
    </location>
</feature>
<evidence type="ECO:0000256" key="7">
    <source>
        <dbReference type="ARBA" id="ARBA00023065"/>
    </source>
</evidence>
<comment type="similarity">
    <text evidence="11 12">Belongs to the TonB-dependent receptor family.</text>
</comment>
<dbReference type="RefSeq" id="WP_352890966.1">
    <property type="nucleotide sequence ID" value="NZ_JBEPIJ010000032.1"/>
</dbReference>
<dbReference type="EMBL" id="JBEPIJ010000032">
    <property type="protein sequence ID" value="MES0875395.1"/>
    <property type="molecule type" value="Genomic_DNA"/>
</dbReference>
<evidence type="ECO:0000256" key="3">
    <source>
        <dbReference type="ARBA" id="ARBA00022452"/>
    </source>
</evidence>
<proteinExistence type="inferred from homology"/>
<gene>
    <name evidence="16" type="ORF">ABSH63_15460</name>
</gene>
<comment type="caution">
    <text evidence="16">The sequence shown here is derived from an EMBL/GenBank/DDBJ whole genome shotgun (WGS) entry which is preliminary data.</text>
</comment>
<dbReference type="PROSITE" id="PS52016">
    <property type="entry name" value="TONB_DEPENDENT_REC_3"/>
    <property type="match status" value="1"/>
</dbReference>
<reference evidence="16 17" key="1">
    <citation type="submission" date="2024-06" db="EMBL/GenBank/DDBJ databases">
        <authorList>
            <person name="Li Z."/>
            <person name="Jiang Y."/>
        </authorList>
    </citation>
    <scope>NUCLEOTIDE SEQUENCE [LARGE SCALE GENOMIC DNA]</scope>
    <source>
        <strain evidence="16 17">HSW-8</strain>
    </source>
</reference>
<evidence type="ECO:0000256" key="6">
    <source>
        <dbReference type="ARBA" id="ARBA00023004"/>
    </source>
</evidence>
<keyword evidence="3 11" id="KW-1134">Transmembrane beta strand</keyword>
<feature type="domain" description="TonB-dependent receptor plug" evidence="15">
    <location>
        <begin position="71"/>
        <end position="177"/>
    </location>
</feature>
<keyword evidence="7" id="KW-0406">Ion transport</keyword>
<sequence>MRNLFSRSVAMVLGSVSVIALAQSEADSLDTIPVPRQEEEVDAAEPVTQARGRSRLVEEIVVTAQKREEDIQDVPISISAFTGESLDARGITDPKTLAQSIPGVTYGETVNFSIIYVRGVGTDAFLPDSDLSVAMYMDGIYFPFANGLSQTFGAIERVEVLKGPQGTLFGRNATGGAFNITTKMPEFEPEVSFSTGYGEFNQFTSRLYGNVPLTDTLAANVSLTYNTGDNYYSGTRGDVNSTAGRPLPTENEKGARVRLRWNPLDWFDVTVTGVKHLKDGLASTAMPNIQPSTATSTLYLLTNGRPYETPPEYQVYVDVPSYFSLDNEVAYGQIVLKPDWFDIKLLASQQDIMTDNNYDFDGTTAPFITFDARGQFADVFTGELQLISNGQWGPEWLEWVAGMYYLDQTVGFPLNRLSAGGLDVSTGNIAGIIQIPTALGSLLQSLANAGIPVTDGFSLALVSLQEAQSTAYFGQATAYLLDEFYLTLGGRFQEETRRVIESSIGAARLDGRPLTLLRYGQPENQDTNFSPKVVLGYKPAMDKMVYLSWSKGFKSGTFNTVNVYNEPEFVRPEEVTSYELGAKLDFADGQLRANGAAFYNNIQDQQVQFISLLAGGAVQLENASEVDIYGAEIELQYTPHWNSGLFAALSATYLDSEYVSYPNASGYTAPTGLYNFRQGDYSGNRTVRTPELSGSFIVNQVFGFDHGDIEIGGTYYYSSDFFFQAQNNEISRQRAYSTLDAQISYLHRASNVRLTVLGKNLTDERYQLTQFHTDAGVQHFLAPPRALSVRLDWSF</sequence>
<dbReference type="Pfam" id="PF00593">
    <property type="entry name" value="TonB_dep_Rec_b-barrel"/>
    <property type="match status" value="1"/>
</dbReference>
<keyword evidence="16" id="KW-0675">Receptor</keyword>
<feature type="domain" description="TonB-dependent receptor-like beta-barrel" evidence="14">
    <location>
        <begin position="340"/>
        <end position="761"/>
    </location>
</feature>
<dbReference type="Pfam" id="PF07715">
    <property type="entry name" value="Plug"/>
    <property type="match status" value="1"/>
</dbReference>
<protein>
    <submittedName>
        <fullName evidence="16">TonB-dependent receptor</fullName>
    </submittedName>
</protein>
<dbReference type="InterPro" id="IPR012910">
    <property type="entry name" value="Plug_dom"/>
</dbReference>
<keyword evidence="9 11" id="KW-0472">Membrane</keyword>
<evidence type="ECO:0000256" key="9">
    <source>
        <dbReference type="ARBA" id="ARBA00023136"/>
    </source>
</evidence>
<accession>A0ABV2AEX6</accession>
<evidence type="ECO:0000259" key="15">
    <source>
        <dbReference type="Pfam" id="PF07715"/>
    </source>
</evidence>
<name>A0ABV2AEX6_9GAMM</name>
<keyword evidence="17" id="KW-1185">Reference proteome</keyword>
<dbReference type="Proteomes" id="UP001465331">
    <property type="component" value="Unassembled WGS sequence"/>
</dbReference>
<dbReference type="InterPro" id="IPR036942">
    <property type="entry name" value="Beta-barrel_TonB_sf"/>
</dbReference>
<keyword evidence="6" id="KW-0408">Iron</keyword>
<dbReference type="InterPro" id="IPR000531">
    <property type="entry name" value="Beta-barrel_TonB"/>
</dbReference>
<evidence type="ECO:0000259" key="14">
    <source>
        <dbReference type="Pfam" id="PF00593"/>
    </source>
</evidence>
<evidence type="ECO:0000256" key="8">
    <source>
        <dbReference type="ARBA" id="ARBA00023077"/>
    </source>
</evidence>
<evidence type="ECO:0000256" key="12">
    <source>
        <dbReference type="RuleBase" id="RU003357"/>
    </source>
</evidence>
<evidence type="ECO:0000256" key="11">
    <source>
        <dbReference type="PROSITE-ProRule" id="PRU01360"/>
    </source>
</evidence>
<keyword evidence="13" id="KW-0732">Signal</keyword>
<evidence type="ECO:0000256" key="5">
    <source>
        <dbReference type="ARBA" id="ARBA00022692"/>
    </source>
</evidence>
<feature type="signal peptide" evidence="13">
    <location>
        <begin position="1"/>
        <end position="22"/>
    </location>
</feature>
<dbReference type="Gene3D" id="2.40.170.20">
    <property type="entry name" value="TonB-dependent receptor, beta-barrel domain"/>
    <property type="match status" value="1"/>
</dbReference>
<dbReference type="PANTHER" id="PTHR32552:SF81">
    <property type="entry name" value="TONB-DEPENDENT OUTER MEMBRANE RECEPTOR"/>
    <property type="match status" value="1"/>
</dbReference>
<evidence type="ECO:0000256" key="1">
    <source>
        <dbReference type="ARBA" id="ARBA00004571"/>
    </source>
</evidence>
<organism evidence="16 17">
    <name type="scientific">Sinimarinibacterium thermocellulolyticum</name>
    <dbReference type="NCBI Taxonomy" id="3170016"/>
    <lineage>
        <taxon>Bacteria</taxon>
        <taxon>Pseudomonadati</taxon>
        <taxon>Pseudomonadota</taxon>
        <taxon>Gammaproteobacteria</taxon>
        <taxon>Nevskiales</taxon>
        <taxon>Nevskiaceae</taxon>
        <taxon>Sinimarinibacterium</taxon>
    </lineage>
</organism>
<keyword evidence="4" id="KW-0410">Iron transport</keyword>
<evidence type="ECO:0000313" key="17">
    <source>
        <dbReference type="Proteomes" id="UP001465331"/>
    </source>
</evidence>
<evidence type="ECO:0000313" key="16">
    <source>
        <dbReference type="EMBL" id="MES0875395.1"/>
    </source>
</evidence>
<dbReference type="InterPro" id="IPR039426">
    <property type="entry name" value="TonB-dep_rcpt-like"/>
</dbReference>
<comment type="subcellular location">
    <subcellularLocation>
        <location evidence="1 11">Cell outer membrane</location>
        <topology evidence="1 11">Multi-pass membrane protein</topology>
    </subcellularLocation>
</comment>
<keyword evidence="5 11" id="KW-0812">Transmembrane</keyword>
<dbReference type="SUPFAM" id="SSF56935">
    <property type="entry name" value="Porins"/>
    <property type="match status" value="1"/>
</dbReference>
<evidence type="ECO:0000256" key="4">
    <source>
        <dbReference type="ARBA" id="ARBA00022496"/>
    </source>
</evidence>